<dbReference type="Pfam" id="PF00589">
    <property type="entry name" value="Phage_integrase"/>
    <property type="match status" value="1"/>
</dbReference>
<dbReference type="EMBL" id="SRPG01000019">
    <property type="protein sequence ID" value="TGN67864.1"/>
    <property type="molecule type" value="Genomic_DNA"/>
</dbReference>
<evidence type="ECO:0000256" key="1">
    <source>
        <dbReference type="ARBA" id="ARBA00008857"/>
    </source>
</evidence>
<keyword evidence="8" id="KW-1185">Reference proteome</keyword>
<reference evidence="7 8" key="1">
    <citation type="submission" date="2019-03" db="EMBL/GenBank/DDBJ databases">
        <authorList>
            <person name="Li J."/>
        </authorList>
    </citation>
    <scope>NUCLEOTIDE SEQUENCE [LARGE SCALE GENOMIC DNA]</scope>
    <source>
        <strain evidence="7 8">3058</strain>
    </source>
</reference>
<dbReference type="InterPro" id="IPR050808">
    <property type="entry name" value="Phage_Integrase"/>
</dbReference>
<dbReference type="InterPro" id="IPR011010">
    <property type="entry name" value="DNA_brk_join_enz"/>
</dbReference>
<dbReference type="Gene3D" id="1.10.443.10">
    <property type="entry name" value="Intergrase catalytic core"/>
    <property type="match status" value="1"/>
</dbReference>
<feature type="domain" description="Tyr recombinase" evidence="6">
    <location>
        <begin position="230"/>
        <end position="406"/>
    </location>
</feature>
<dbReference type="Pfam" id="PF13356">
    <property type="entry name" value="Arm-DNA-bind_3"/>
    <property type="match status" value="1"/>
</dbReference>
<organism evidence="7 8">
    <name type="scientific">Paracoccus liaowanqingii</name>
    <dbReference type="NCBI Taxonomy" id="2560053"/>
    <lineage>
        <taxon>Bacteria</taxon>
        <taxon>Pseudomonadati</taxon>
        <taxon>Pseudomonadota</taxon>
        <taxon>Alphaproteobacteria</taxon>
        <taxon>Rhodobacterales</taxon>
        <taxon>Paracoccaceae</taxon>
        <taxon>Paracoccus</taxon>
    </lineage>
</organism>
<feature type="compositionally biased region" description="Basic residues" evidence="5">
    <location>
        <begin position="172"/>
        <end position="187"/>
    </location>
</feature>
<dbReference type="OrthoDB" id="6388170at2"/>
<sequence>MKAGAAPPPLTVNRLRLNEKSVRDAEPAKGRDYQIFDTEVRGFAVCIYRSGSRAFTIDYRYAGRQRRMTIGRWPEWSTTAARERAKELRREIDAGGDPLGQKESGRDAPRFKDLIERYTEAHLPHLSALNASDQTSMLAKMVAPDWGNRLVTEITPYDVEKMLNKVAAGRSRPSKVKPNNRARKLKGAKPTPVRANRTGEVLRKMFTYAVSWGWRADNPASGFRRRIENPRERFLNHGEIRRLAEALEGAEDRRAADIIRLCMLTGARVGEVRQAHFEHFNLEHLSWSKPASMTKQRKIHRLPISDEAAAIVRQRQLLVPRGCPLLFPGDVPGQPVKEIRRFWMSIQREVGIPDVRIHDLRHTFASLLVSGGASLEMIGKLLGHSQMQTTQRYAHLMDAPLRAGVDAVASAFRPRPKLVHGAEEVRKSA</sequence>
<keyword evidence="2" id="KW-0229">DNA integration</keyword>
<dbReference type="PANTHER" id="PTHR30629">
    <property type="entry name" value="PROPHAGE INTEGRASE"/>
    <property type="match status" value="1"/>
</dbReference>
<comment type="caution">
    <text evidence="7">The sequence shown here is derived from an EMBL/GenBank/DDBJ whole genome shotgun (WGS) entry which is preliminary data.</text>
</comment>
<dbReference type="SUPFAM" id="SSF56349">
    <property type="entry name" value="DNA breaking-rejoining enzymes"/>
    <property type="match status" value="1"/>
</dbReference>
<dbReference type="InterPro" id="IPR010998">
    <property type="entry name" value="Integrase_recombinase_N"/>
</dbReference>
<protein>
    <submittedName>
        <fullName evidence="7">DUF4102 domain-containing protein</fullName>
    </submittedName>
</protein>
<evidence type="ECO:0000256" key="5">
    <source>
        <dbReference type="SAM" id="MobiDB-lite"/>
    </source>
</evidence>
<dbReference type="InterPro" id="IPR025166">
    <property type="entry name" value="Integrase_DNA_bind_dom"/>
</dbReference>
<dbReference type="Gene3D" id="1.10.150.130">
    <property type="match status" value="1"/>
</dbReference>
<name>A0A4Z1CRE7_9RHOB</name>
<feature type="region of interest" description="Disordered" evidence="5">
    <location>
        <begin position="169"/>
        <end position="192"/>
    </location>
</feature>
<keyword evidence="3" id="KW-0238">DNA-binding</keyword>
<gene>
    <name evidence="7" type="ORF">E4L95_03355</name>
</gene>
<dbReference type="GO" id="GO:0003677">
    <property type="term" value="F:DNA binding"/>
    <property type="evidence" value="ECO:0007669"/>
    <property type="project" value="UniProtKB-KW"/>
</dbReference>
<evidence type="ECO:0000256" key="4">
    <source>
        <dbReference type="ARBA" id="ARBA00023172"/>
    </source>
</evidence>
<dbReference type="Proteomes" id="UP000297972">
    <property type="component" value="Unassembled WGS sequence"/>
</dbReference>
<keyword evidence="4" id="KW-0233">DNA recombination</keyword>
<comment type="similarity">
    <text evidence="1">Belongs to the 'phage' integrase family.</text>
</comment>
<evidence type="ECO:0000259" key="6">
    <source>
        <dbReference type="PROSITE" id="PS51898"/>
    </source>
</evidence>
<evidence type="ECO:0000313" key="7">
    <source>
        <dbReference type="EMBL" id="TGN67864.1"/>
    </source>
</evidence>
<dbReference type="GO" id="GO:0015074">
    <property type="term" value="P:DNA integration"/>
    <property type="evidence" value="ECO:0007669"/>
    <property type="project" value="UniProtKB-KW"/>
</dbReference>
<dbReference type="InterPro" id="IPR013762">
    <property type="entry name" value="Integrase-like_cat_sf"/>
</dbReference>
<dbReference type="AlphaFoldDB" id="A0A4Z1CRE7"/>
<proteinExistence type="inferred from homology"/>
<dbReference type="Gene3D" id="3.30.160.390">
    <property type="entry name" value="Integrase, DNA-binding domain"/>
    <property type="match status" value="1"/>
</dbReference>
<evidence type="ECO:0000256" key="2">
    <source>
        <dbReference type="ARBA" id="ARBA00022908"/>
    </source>
</evidence>
<dbReference type="PROSITE" id="PS51898">
    <property type="entry name" value="TYR_RECOMBINASE"/>
    <property type="match status" value="1"/>
</dbReference>
<evidence type="ECO:0000256" key="3">
    <source>
        <dbReference type="ARBA" id="ARBA00023125"/>
    </source>
</evidence>
<dbReference type="PANTHER" id="PTHR30629:SF2">
    <property type="entry name" value="PROPHAGE INTEGRASE INTS-RELATED"/>
    <property type="match status" value="1"/>
</dbReference>
<accession>A0A4Z1CRE7</accession>
<dbReference type="InterPro" id="IPR002104">
    <property type="entry name" value="Integrase_catalytic"/>
</dbReference>
<dbReference type="InterPro" id="IPR038488">
    <property type="entry name" value="Integrase_DNA-bd_sf"/>
</dbReference>
<dbReference type="CDD" id="cd00796">
    <property type="entry name" value="INT_Rci_Hp1_C"/>
    <property type="match status" value="1"/>
</dbReference>
<dbReference type="GO" id="GO:0006310">
    <property type="term" value="P:DNA recombination"/>
    <property type="evidence" value="ECO:0007669"/>
    <property type="project" value="UniProtKB-KW"/>
</dbReference>
<evidence type="ECO:0000313" key="8">
    <source>
        <dbReference type="Proteomes" id="UP000297972"/>
    </source>
</evidence>